<dbReference type="AlphaFoldDB" id="A0A1W2CX70"/>
<dbReference type="STRING" id="1121400.SAMN02746065_1147"/>
<name>A0A1W2CX70_9BACT</name>
<evidence type="ECO:0008006" key="3">
    <source>
        <dbReference type="Google" id="ProtNLM"/>
    </source>
</evidence>
<dbReference type="RefSeq" id="WP_212637930.1">
    <property type="nucleotide sequence ID" value="NZ_FWXY01000014.1"/>
</dbReference>
<gene>
    <name evidence="1" type="ORF">SAMN02746065_1147</name>
</gene>
<dbReference type="Proteomes" id="UP000192418">
    <property type="component" value="Unassembled WGS sequence"/>
</dbReference>
<protein>
    <recommendedName>
        <fullName evidence="3">Transposase DDE domain-containing protein</fullName>
    </recommendedName>
</protein>
<evidence type="ECO:0000313" key="2">
    <source>
        <dbReference type="Proteomes" id="UP000192418"/>
    </source>
</evidence>
<accession>A0A1W2CX70</accession>
<evidence type="ECO:0000313" key="1">
    <source>
        <dbReference type="EMBL" id="SMC89494.1"/>
    </source>
</evidence>
<keyword evidence="2" id="KW-1185">Reference proteome</keyword>
<organism evidence="1 2">
    <name type="scientific">Desulfocicer vacuolatum DSM 3385</name>
    <dbReference type="NCBI Taxonomy" id="1121400"/>
    <lineage>
        <taxon>Bacteria</taxon>
        <taxon>Pseudomonadati</taxon>
        <taxon>Thermodesulfobacteriota</taxon>
        <taxon>Desulfobacteria</taxon>
        <taxon>Desulfobacterales</taxon>
        <taxon>Desulfobacteraceae</taxon>
        <taxon>Desulfocicer</taxon>
    </lineage>
</organism>
<dbReference type="EMBL" id="FWXY01000014">
    <property type="protein sequence ID" value="SMC89494.1"/>
    <property type="molecule type" value="Genomic_DNA"/>
</dbReference>
<proteinExistence type="predicted"/>
<reference evidence="1 2" key="1">
    <citation type="submission" date="2017-04" db="EMBL/GenBank/DDBJ databases">
        <authorList>
            <person name="Afonso C.L."/>
            <person name="Miller P.J."/>
            <person name="Scott M.A."/>
            <person name="Spackman E."/>
            <person name="Goraichik I."/>
            <person name="Dimitrov K.M."/>
            <person name="Suarez D.L."/>
            <person name="Swayne D.E."/>
        </authorList>
    </citation>
    <scope>NUCLEOTIDE SEQUENCE [LARGE SCALE GENOMIC DNA]</scope>
    <source>
        <strain evidence="1 2">DSM 3385</strain>
    </source>
</reference>
<sequence length="199" mass="23247">MNRHNLNFILGAKPGDHKFLFSYVASAHENGKVTEIRCVDPKDPKTTHFFRFINNVPLNASNQDTLINFLEYQEVTPKKTSTFTWVTNFTITSENVFKIMRGGRARWKIENETFNTLKNQGYHLEHNYGLGEKHLSENFGRLTMLDSWSTKCNNYVVLYFLLFGKNTNPSDLFGKKYDLFSMHFSLIQWKICIELCLLV</sequence>